<dbReference type="Gene3D" id="3.40.50.10470">
    <property type="entry name" value="Translation initiation factor eif-2b, domain 2"/>
    <property type="match status" value="1"/>
</dbReference>
<evidence type="ECO:0000256" key="3">
    <source>
        <dbReference type="ARBA" id="ARBA00044356"/>
    </source>
</evidence>
<dbReference type="InterPro" id="IPR042529">
    <property type="entry name" value="IF_2B-like_C"/>
</dbReference>
<accession>A0AAN9S3I2</accession>
<dbReference type="EMBL" id="JAYMYS010000006">
    <property type="protein sequence ID" value="KAK7388780.1"/>
    <property type="molecule type" value="Genomic_DNA"/>
</dbReference>
<evidence type="ECO:0000313" key="7">
    <source>
        <dbReference type="Proteomes" id="UP001386955"/>
    </source>
</evidence>
<sequence length="545" mass="60508">MDAIRVSRYPKIRRVGFFAPPDSSATMIPSPRHPPLPVSEMISSADGHVALGSYDPSENLNLATGIEKREEGEKEVLQSSSKPLKAKTTKAERRALQEAQRAAKAASKGYEGSKAVAKNGTVAPSKGTKHSSQNKDDPSCGSPVVTDKKADRPLEKDRKKDAPLRMQFDDKNRMENARKRAVVNPTEARNRVELFQHLPQYKYGIQLPNLEAKVFQIGSLHPSVFEVGLRYLAGDISGGNARCIAMLRAFQDAIRDYCTPREKVLVRDLTSNISSYVSYFAECRPLSMSMGNAIRFVKSRIANLPLNHSEFEAKAALCSDIDRFINEKIILADKVIVRHAFTKVKDGDVLLTYGLSCVVEMILLYAHELGKQFRVVVVDSRPRFEGQALVRRLVAKGLSCTYTHINGASYIMHEVTRVLLGASAVLSNGTVYSRVGTSCVAMVAHAFRIPVLICCEAYKFHERVLLDSICSNELGDPDAISRVAGRMDVNCLDNWASEDNLKLLNLMYDATPSDYVSVIVTDYGMLPPTSVPVIVREYRREYLLM</sequence>
<feature type="compositionally biased region" description="Low complexity" evidence="5">
    <location>
        <begin position="97"/>
        <end position="106"/>
    </location>
</feature>
<dbReference type="InterPro" id="IPR037171">
    <property type="entry name" value="NagB/RpiA_transferase-like"/>
</dbReference>
<comment type="caution">
    <text evidence="6">The sequence shown here is derived from an EMBL/GenBank/DDBJ whole genome shotgun (WGS) entry which is preliminary data.</text>
</comment>
<dbReference type="PANTHER" id="PTHR10233:SF21">
    <property type="entry name" value="NAGB_RPIA_COA TRANSFERASE-LIKE SUPERFAMILY PROTEIN"/>
    <property type="match status" value="1"/>
</dbReference>
<name>A0AAN9S3I2_PSOTE</name>
<dbReference type="SUPFAM" id="SSF100950">
    <property type="entry name" value="NagB/RpiA/CoA transferase-like"/>
    <property type="match status" value="1"/>
</dbReference>
<evidence type="ECO:0000256" key="2">
    <source>
        <dbReference type="ARBA" id="ARBA00044147"/>
    </source>
</evidence>
<gene>
    <name evidence="6" type="ORF">VNO78_23607</name>
</gene>
<feature type="compositionally biased region" description="Basic and acidic residues" evidence="5">
    <location>
        <begin position="66"/>
        <end position="76"/>
    </location>
</feature>
<comment type="similarity">
    <text evidence="1 4">Belongs to the eIF-2B alpha/beta/delta subunits family.</text>
</comment>
<proteinExistence type="inferred from homology"/>
<evidence type="ECO:0000256" key="5">
    <source>
        <dbReference type="SAM" id="MobiDB-lite"/>
    </source>
</evidence>
<reference evidence="6 7" key="1">
    <citation type="submission" date="2024-01" db="EMBL/GenBank/DDBJ databases">
        <title>The genomes of 5 underutilized Papilionoideae crops provide insights into root nodulation and disease resistanc.</title>
        <authorList>
            <person name="Jiang F."/>
        </authorList>
    </citation>
    <scope>NUCLEOTIDE SEQUENCE [LARGE SCALE GENOMIC DNA]</scope>
    <source>
        <strain evidence="6">DUOXIRENSHENG_FW03</strain>
        <tissue evidence="6">Leaves</tissue>
    </source>
</reference>
<feature type="compositionally biased region" description="Basic and acidic residues" evidence="5">
    <location>
        <begin position="146"/>
        <end position="163"/>
    </location>
</feature>
<evidence type="ECO:0000313" key="6">
    <source>
        <dbReference type="EMBL" id="KAK7388780.1"/>
    </source>
</evidence>
<dbReference type="Proteomes" id="UP001386955">
    <property type="component" value="Unassembled WGS sequence"/>
</dbReference>
<dbReference type="Pfam" id="PF01008">
    <property type="entry name" value="IF-2B"/>
    <property type="match status" value="1"/>
</dbReference>
<organism evidence="6 7">
    <name type="scientific">Psophocarpus tetragonolobus</name>
    <name type="common">Winged bean</name>
    <name type="synonym">Dolichos tetragonolobus</name>
    <dbReference type="NCBI Taxonomy" id="3891"/>
    <lineage>
        <taxon>Eukaryota</taxon>
        <taxon>Viridiplantae</taxon>
        <taxon>Streptophyta</taxon>
        <taxon>Embryophyta</taxon>
        <taxon>Tracheophyta</taxon>
        <taxon>Spermatophyta</taxon>
        <taxon>Magnoliopsida</taxon>
        <taxon>eudicotyledons</taxon>
        <taxon>Gunneridae</taxon>
        <taxon>Pentapetalae</taxon>
        <taxon>rosids</taxon>
        <taxon>fabids</taxon>
        <taxon>Fabales</taxon>
        <taxon>Fabaceae</taxon>
        <taxon>Papilionoideae</taxon>
        <taxon>50 kb inversion clade</taxon>
        <taxon>NPAAA clade</taxon>
        <taxon>indigoferoid/millettioid clade</taxon>
        <taxon>Phaseoleae</taxon>
        <taxon>Psophocarpus</taxon>
    </lineage>
</organism>
<dbReference type="AlphaFoldDB" id="A0AAN9S3I2"/>
<evidence type="ECO:0000256" key="1">
    <source>
        <dbReference type="ARBA" id="ARBA00007251"/>
    </source>
</evidence>
<keyword evidence="7" id="KW-1185">Reference proteome</keyword>
<dbReference type="InterPro" id="IPR000649">
    <property type="entry name" value="IF-2B-related"/>
</dbReference>
<feature type="region of interest" description="Disordered" evidence="5">
    <location>
        <begin position="64"/>
        <end position="163"/>
    </location>
</feature>
<protein>
    <recommendedName>
        <fullName evidence="2">Translation initiation factor eIF2B subunit delta</fullName>
    </recommendedName>
    <alternativeName>
        <fullName evidence="3">eIF2B GDP-GTP exchange factor subunit delta</fullName>
    </alternativeName>
</protein>
<dbReference type="PANTHER" id="PTHR10233">
    <property type="entry name" value="TRANSLATION INITIATION FACTOR EIF-2B"/>
    <property type="match status" value="1"/>
</dbReference>
<evidence type="ECO:0000256" key="4">
    <source>
        <dbReference type="RuleBase" id="RU003814"/>
    </source>
</evidence>